<reference evidence="4 5" key="1">
    <citation type="submission" date="2018-05" db="EMBL/GenBank/DDBJ databases">
        <title>genome sequencing of Nitrosopumilus sp. NM25.</title>
        <authorList>
            <person name="Mori K."/>
            <person name="Nakagawa T."/>
        </authorList>
    </citation>
    <scope>NUCLEOTIDE SEQUENCE [LARGE SCALE GENOMIC DNA]</scope>
    <source>
        <strain evidence="4 5">NM25</strain>
    </source>
</reference>
<name>A0A2S2KSM4_9ARCH</name>
<proteinExistence type="predicted"/>
<dbReference type="InterPro" id="IPR006176">
    <property type="entry name" value="3-OHacyl-CoA_DH_NAD-bd"/>
</dbReference>
<dbReference type="GO" id="GO:0070403">
    <property type="term" value="F:NAD+ binding"/>
    <property type="evidence" value="ECO:0007669"/>
    <property type="project" value="InterPro"/>
</dbReference>
<feature type="domain" description="3-hydroxyacyl-CoA dehydrogenase C-terminal" evidence="2">
    <location>
        <begin position="337"/>
        <end position="409"/>
    </location>
</feature>
<dbReference type="InterPro" id="IPR013328">
    <property type="entry name" value="6PGD_dom2"/>
</dbReference>
<dbReference type="SUPFAM" id="SSF51735">
    <property type="entry name" value="NAD(P)-binding Rossmann-fold domains"/>
    <property type="match status" value="1"/>
</dbReference>
<dbReference type="GO" id="GO:0006631">
    <property type="term" value="P:fatty acid metabolic process"/>
    <property type="evidence" value="ECO:0007669"/>
    <property type="project" value="InterPro"/>
</dbReference>
<feature type="domain" description="3-hydroxyacyl-CoA dehydrogenase NAD binding" evidence="3">
    <location>
        <begin position="36"/>
        <end position="216"/>
    </location>
</feature>
<dbReference type="Pfam" id="PF02737">
    <property type="entry name" value="3HCDH_N"/>
    <property type="match status" value="1"/>
</dbReference>
<dbReference type="GO" id="GO:0016616">
    <property type="term" value="F:oxidoreductase activity, acting on the CH-OH group of donors, NAD or NADP as acceptor"/>
    <property type="evidence" value="ECO:0007669"/>
    <property type="project" value="InterPro"/>
</dbReference>
<evidence type="ECO:0000259" key="2">
    <source>
        <dbReference type="Pfam" id="PF00725"/>
    </source>
</evidence>
<keyword evidence="1" id="KW-0560">Oxidoreductase</keyword>
<sequence>MRINFDSKNFELQNRTTIVKYIIKDLNFLESVSIKNITVLGSGVMGHGIAQVSATAGYNVVLRDIKQEFLDKAMEKIRWSLDKLVSKEKISKDEGDSIFARIKPIVDLAEAVKDAELVIEVVPEIMDLKKTVYAELDKVAAPEVIFASNTSTLPITEIANTTSRPDKFIGIHFFNPPQLMKLVEIIPGEKTSQKITDLTQEYVKSVNKIAVLCRKDVPGFIINRLFIPMVHEACFVKDRTGATLEEIDSAVKFKLRFPMGIFELADFTGMDVIHKATVEMHLRDKKVINPHHLVEKMFDEKKLGQKSGEGFYKYSDDKYERVALSEELAQKCNPIQLVANIINNAAWLVTNGASDIEEIEKAAQLGLGLKKPLFETAKEIGIKNIVDELNKLATEHGEFYKPDPLLVSMQTD</sequence>
<dbReference type="FunFam" id="3.40.50.720:FF:000009">
    <property type="entry name" value="Fatty oxidation complex, alpha subunit"/>
    <property type="match status" value="1"/>
</dbReference>
<dbReference type="Gene3D" id="3.40.50.720">
    <property type="entry name" value="NAD(P)-binding Rossmann-like Domain"/>
    <property type="match status" value="1"/>
</dbReference>
<evidence type="ECO:0008006" key="6">
    <source>
        <dbReference type="Google" id="ProtNLM"/>
    </source>
</evidence>
<gene>
    <name evidence="4" type="ORF">NZNM25_14340</name>
</gene>
<dbReference type="InterPro" id="IPR036291">
    <property type="entry name" value="NAD(P)-bd_dom_sf"/>
</dbReference>
<dbReference type="Pfam" id="PF00725">
    <property type="entry name" value="3HCDH"/>
    <property type="match status" value="2"/>
</dbReference>
<dbReference type="AlphaFoldDB" id="A0A2S2KSM4"/>
<comment type="caution">
    <text evidence="4">The sequence shown here is derived from an EMBL/GenBank/DDBJ whole genome shotgun (WGS) entry which is preliminary data.</text>
</comment>
<dbReference type="PANTHER" id="PTHR48075:SF5">
    <property type="entry name" value="3-HYDROXYBUTYRYL-COA DEHYDROGENASE"/>
    <property type="match status" value="1"/>
</dbReference>
<organism evidence="4 5">
    <name type="scientific">Nitrosopumilus zosterae</name>
    <dbReference type="NCBI Taxonomy" id="718286"/>
    <lineage>
        <taxon>Archaea</taxon>
        <taxon>Nitrososphaerota</taxon>
        <taxon>Nitrososphaeria</taxon>
        <taxon>Nitrosopumilales</taxon>
        <taxon>Nitrosopumilaceae</taxon>
        <taxon>Nitrosopumilus</taxon>
    </lineage>
</organism>
<feature type="domain" description="3-hydroxyacyl-CoA dehydrogenase C-terminal" evidence="2">
    <location>
        <begin position="219"/>
        <end position="314"/>
    </location>
</feature>
<dbReference type="Proteomes" id="UP000245829">
    <property type="component" value="Unassembled WGS sequence"/>
</dbReference>
<dbReference type="PANTHER" id="PTHR48075">
    <property type="entry name" value="3-HYDROXYACYL-COA DEHYDROGENASE FAMILY PROTEIN"/>
    <property type="match status" value="1"/>
</dbReference>
<evidence type="ECO:0000313" key="4">
    <source>
        <dbReference type="EMBL" id="GBH34643.1"/>
    </source>
</evidence>
<dbReference type="InterPro" id="IPR006108">
    <property type="entry name" value="3HC_DH_C"/>
</dbReference>
<keyword evidence="5" id="KW-1185">Reference proteome</keyword>
<dbReference type="SUPFAM" id="SSF48179">
    <property type="entry name" value="6-phosphogluconate dehydrogenase C-terminal domain-like"/>
    <property type="match status" value="2"/>
</dbReference>
<evidence type="ECO:0000259" key="3">
    <source>
        <dbReference type="Pfam" id="PF02737"/>
    </source>
</evidence>
<dbReference type="Gene3D" id="1.10.1040.10">
    <property type="entry name" value="N-(1-d-carboxylethyl)-l-norvaline Dehydrogenase, domain 2"/>
    <property type="match status" value="2"/>
</dbReference>
<evidence type="ECO:0000313" key="5">
    <source>
        <dbReference type="Proteomes" id="UP000245829"/>
    </source>
</evidence>
<dbReference type="EMBL" id="BGKI01000007">
    <property type="protein sequence ID" value="GBH34643.1"/>
    <property type="molecule type" value="Genomic_DNA"/>
</dbReference>
<protein>
    <recommendedName>
        <fullName evidence="6">3-hydroxyacyl-CoA dehydrogenase</fullName>
    </recommendedName>
</protein>
<accession>A0A2S2KSM4</accession>
<dbReference type="InterPro" id="IPR008927">
    <property type="entry name" value="6-PGluconate_DH-like_C_sf"/>
</dbReference>
<evidence type="ECO:0000256" key="1">
    <source>
        <dbReference type="ARBA" id="ARBA00023002"/>
    </source>
</evidence>